<feature type="transmembrane region" description="Helical" evidence="8">
    <location>
        <begin position="55"/>
        <end position="76"/>
    </location>
</feature>
<keyword evidence="2" id="KW-0813">Transport</keyword>
<dbReference type="GO" id="GO:0008324">
    <property type="term" value="F:monoatomic cation transmembrane transporter activity"/>
    <property type="evidence" value="ECO:0007669"/>
    <property type="project" value="InterPro"/>
</dbReference>
<gene>
    <name evidence="9" type="ORF">DFR37_10362</name>
</gene>
<comment type="caution">
    <text evidence="9">The sequence shown here is derived from an EMBL/GenBank/DDBJ whole genome shotgun (WGS) entry which is preliminary data.</text>
</comment>
<reference evidence="9 10" key="1">
    <citation type="submission" date="2018-06" db="EMBL/GenBank/DDBJ databases">
        <title>Genomic Encyclopedia of Type Strains, Phase IV (KMG-IV): sequencing the most valuable type-strain genomes for metagenomic binning, comparative biology and taxonomic classification.</title>
        <authorList>
            <person name="Goeker M."/>
        </authorList>
    </citation>
    <scope>NUCLEOTIDE SEQUENCE [LARGE SCALE GENOMIC DNA]</scope>
    <source>
        <strain evidence="9 10">DSM 25520</strain>
    </source>
</reference>
<keyword evidence="7 8" id="KW-0472">Membrane</keyword>
<dbReference type="InterPro" id="IPR003445">
    <property type="entry name" value="Cat_transpt"/>
</dbReference>
<evidence type="ECO:0000256" key="8">
    <source>
        <dbReference type="SAM" id="Phobius"/>
    </source>
</evidence>
<dbReference type="EMBL" id="QNRQ01000003">
    <property type="protein sequence ID" value="RBP40724.1"/>
    <property type="molecule type" value="Genomic_DNA"/>
</dbReference>
<sequence length="455" mass="49040">MRNWDPFHTYLLYKRFRKTGKFNASPPLVLAMGVLVLIVLGSVLLYLPIATTRPISYFAALFTATSAVTITGLTLVDIGTTFSHFGQFVIALLVQIGGLGIVTFAVLAALTLGKKISLQQQALALEAFNQTSVSKVRKTAFAVFKITIVIEAAGAAILFLRWWPESDLPTALFRSAFHTVMAFNNAGFSLQATQLSLYIGDPVTILTTTLLIILGGIGFSVLSEVGGKRRWSRFTPYTKLILLGTLVLNIVGFALIWALEFRNVGTLGTLPIQEQALSAWLQSVASRTAGFSSIDVGLLSDSSKLVSIVLMFIGGGSLSTASGIKIGTFIVLLAAAYSYIFQRPEVVLMKRAVSPDTIQKSLALLLVTLGLAVASVFLITIFDQEPFIDILFETISALSTTGMSYGLSAKLSVPSQSLLIILMFAGRLGPLTLVYSLATQSRSRIRYAETDIQVG</sequence>
<evidence type="ECO:0000256" key="4">
    <source>
        <dbReference type="ARBA" id="ARBA00022692"/>
    </source>
</evidence>
<feature type="transmembrane region" description="Helical" evidence="8">
    <location>
        <begin position="418"/>
        <end position="438"/>
    </location>
</feature>
<evidence type="ECO:0000256" key="1">
    <source>
        <dbReference type="ARBA" id="ARBA00004651"/>
    </source>
</evidence>
<evidence type="ECO:0000256" key="3">
    <source>
        <dbReference type="ARBA" id="ARBA00022475"/>
    </source>
</evidence>
<keyword evidence="5 8" id="KW-1133">Transmembrane helix</keyword>
<feature type="transmembrane region" description="Helical" evidence="8">
    <location>
        <begin position="203"/>
        <end position="225"/>
    </location>
</feature>
<comment type="subcellular location">
    <subcellularLocation>
        <location evidence="1">Cell membrane</location>
        <topology evidence="1">Multi-pass membrane protein</topology>
    </subcellularLocation>
</comment>
<accession>A0A366HF38</accession>
<evidence type="ECO:0000256" key="7">
    <source>
        <dbReference type="ARBA" id="ARBA00023136"/>
    </source>
</evidence>
<evidence type="ECO:0000256" key="6">
    <source>
        <dbReference type="ARBA" id="ARBA00023065"/>
    </source>
</evidence>
<protein>
    <submittedName>
        <fullName evidence="9">Trk system potassium uptake protein TrkH</fullName>
    </submittedName>
</protein>
<dbReference type="PANTHER" id="PTHR32024:SF1">
    <property type="entry name" value="KTR SYSTEM POTASSIUM UPTAKE PROTEIN B"/>
    <property type="match status" value="1"/>
</dbReference>
<feature type="transmembrane region" description="Helical" evidence="8">
    <location>
        <begin position="308"/>
        <end position="341"/>
    </location>
</feature>
<dbReference type="PANTHER" id="PTHR32024">
    <property type="entry name" value="TRK SYSTEM POTASSIUM UPTAKE PROTEIN TRKG-RELATED"/>
    <property type="match status" value="1"/>
</dbReference>
<feature type="transmembrane region" description="Helical" evidence="8">
    <location>
        <begin position="88"/>
        <end position="112"/>
    </location>
</feature>
<dbReference type="AlphaFoldDB" id="A0A366HF38"/>
<keyword evidence="4 8" id="KW-0812">Transmembrane</keyword>
<keyword evidence="3" id="KW-1003">Cell membrane</keyword>
<keyword evidence="6" id="KW-0406">Ion transport</keyword>
<dbReference type="GO" id="GO:0030001">
    <property type="term" value="P:metal ion transport"/>
    <property type="evidence" value="ECO:0007669"/>
    <property type="project" value="UniProtKB-ARBA"/>
</dbReference>
<keyword evidence="10" id="KW-1185">Reference proteome</keyword>
<dbReference type="Proteomes" id="UP000253628">
    <property type="component" value="Unassembled WGS sequence"/>
</dbReference>
<feature type="transmembrane region" description="Helical" evidence="8">
    <location>
        <begin position="362"/>
        <end position="382"/>
    </location>
</feature>
<feature type="transmembrane region" description="Helical" evidence="8">
    <location>
        <begin position="28"/>
        <end position="48"/>
    </location>
</feature>
<dbReference type="OrthoDB" id="9810952at2"/>
<feature type="transmembrane region" description="Helical" evidence="8">
    <location>
        <begin position="237"/>
        <end position="259"/>
    </location>
</feature>
<dbReference type="GO" id="GO:0005886">
    <property type="term" value="C:plasma membrane"/>
    <property type="evidence" value="ECO:0007669"/>
    <property type="project" value="UniProtKB-SubCell"/>
</dbReference>
<evidence type="ECO:0000256" key="2">
    <source>
        <dbReference type="ARBA" id="ARBA00022448"/>
    </source>
</evidence>
<evidence type="ECO:0000256" key="5">
    <source>
        <dbReference type="ARBA" id="ARBA00022989"/>
    </source>
</evidence>
<dbReference type="RefSeq" id="WP_113932506.1">
    <property type="nucleotide sequence ID" value="NZ_JACCEU010000004.1"/>
</dbReference>
<organism evidence="9 10">
    <name type="scientific">Eoetvoesiella caeni</name>
    <dbReference type="NCBI Taxonomy" id="645616"/>
    <lineage>
        <taxon>Bacteria</taxon>
        <taxon>Pseudomonadati</taxon>
        <taxon>Pseudomonadota</taxon>
        <taxon>Betaproteobacteria</taxon>
        <taxon>Burkholderiales</taxon>
        <taxon>Alcaligenaceae</taxon>
        <taxon>Eoetvoesiella</taxon>
    </lineage>
</organism>
<dbReference type="Pfam" id="PF02386">
    <property type="entry name" value="TrkH"/>
    <property type="match status" value="1"/>
</dbReference>
<proteinExistence type="predicted"/>
<name>A0A366HF38_9BURK</name>
<feature type="transmembrane region" description="Helical" evidence="8">
    <location>
        <begin position="142"/>
        <end position="163"/>
    </location>
</feature>
<evidence type="ECO:0000313" key="9">
    <source>
        <dbReference type="EMBL" id="RBP40724.1"/>
    </source>
</evidence>
<evidence type="ECO:0000313" key="10">
    <source>
        <dbReference type="Proteomes" id="UP000253628"/>
    </source>
</evidence>